<accession>A0A2P5FX14</accession>
<gene>
    <name evidence="1" type="ORF">TorRG33x02_021030</name>
</gene>
<comment type="caution">
    <text evidence="1">The sequence shown here is derived from an EMBL/GenBank/DDBJ whole genome shotgun (WGS) entry which is preliminary data.</text>
</comment>
<reference evidence="2" key="1">
    <citation type="submission" date="2016-06" db="EMBL/GenBank/DDBJ databases">
        <title>Parallel loss of symbiosis genes in relatives of nitrogen-fixing non-legume Parasponia.</title>
        <authorList>
            <person name="Van Velzen R."/>
            <person name="Holmer R."/>
            <person name="Bu F."/>
            <person name="Rutten L."/>
            <person name="Van Zeijl A."/>
            <person name="Liu W."/>
            <person name="Santuari L."/>
            <person name="Cao Q."/>
            <person name="Sharma T."/>
            <person name="Shen D."/>
            <person name="Roswanjaya Y."/>
            <person name="Wardhani T."/>
            <person name="Kalhor M.S."/>
            <person name="Jansen J."/>
            <person name="Van den Hoogen J."/>
            <person name="Gungor B."/>
            <person name="Hartog M."/>
            <person name="Hontelez J."/>
            <person name="Verver J."/>
            <person name="Yang W.-C."/>
            <person name="Schijlen E."/>
            <person name="Repin R."/>
            <person name="Schilthuizen M."/>
            <person name="Schranz E."/>
            <person name="Heidstra R."/>
            <person name="Miyata K."/>
            <person name="Fedorova E."/>
            <person name="Kohlen W."/>
            <person name="Bisseling T."/>
            <person name="Smit S."/>
            <person name="Geurts R."/>
        </authorList>
    </citation>
    <scope>NUCLEOTIDE SEQUENCE [LARGE SCALE GENOMIC DNA]</scope>
    <source>
        <strain evidence="2">cv. RG33-2</strain>
    </source>
</reference>
<proteinExistence type="predicted"/>
<dbReference type="AlphaFoldDB" id="A0A2P5FX14"/>
<protein>
    <submittedName>
        <fullName evidence="1">Uncharacterized protein</fullName>
    </submittedName>
</protein>
<evidence type="ECO:0000313" key="2">
    <source>
        <dbReference type="Proteomes" id="UP000237000"/>
    </source>
</evidence>
<dbReference type="Proteomes" id="UP000237000">
    <property type="component" value="Unassembled WGS sequence"/>
</dbReference>
<dbReference type="EMBL" id="JXTC01000005">
    <property type="protein sequence ID" value="POO02319.1"/>
    <property type="molecule type" value="Genomic_DNA"/>
</dbReference>
<dbReference type="InParanoid" id="A0A2P5FX14"/>
<name>A0A2P5FX14_TREOI</name>
<evidence type="ECO:0000313" key="1">
    <source>
        <dbReference type="EMBL" id="POO02319.1"/>
    </source>
</evidence>
<keyword evidence="2" id="KW-1185">Reference proteome</keyword>
<organism evidence="1 2">
    <name type="scientific">Trema orientale</name>
    <name type="common">Charcoal tree</name>
    <name type="synonym">Celtis orientalis</name>
    <dbReference type="NCBI Taxonomy" id="63057"/>
    <lineage>
        <taxon>Eukaryota</taxon>
        <taxon>Viridiplantae</taxon>
        <taxon>Streptophyta</taxon>
        <taxon>Embryophyta</taxon>
        <taxon>Tracheophyta</taxon>
        <taxon>Spermatophyta</taxon>
        <taxon>Magnoliopsida</taxon>
        <taxon>eudicotyledons</taxon>
        <taxon>Gunneridae</taxon>
        <taxon>Pentapetalae</taxon>
        <taxon>rosids</taxon>
        <taxon>fabids</taxon>
        <taxon>Rosales</taxon>
        <taxon>Cannabaceae</taxon>
        <taxon>Trema</taxon>
    </lineage>
</organism>
<sequence length="83" mass="9513">MRPSHVFTTSLKPPHSLDTLGYMSKLSIYYDEIGLRNCPRISVEDFLEAGVKKLIFITSQEMFVQKEIVALKSYGIVIMVRMT</sequence>